<dbReference type="InterPro" id="IPR018087">
    <property type="entry name" value="Glyco_hydro_5_CS"/>
</dbReference>
<dbReference type="SUPFAM" id="SSF53335">
    <property type="entry name" value="S-adenosyl-L-methionine-dependent methyltransferases"/>
    <property type="match status" value="1"/>
</dbReference>
<dbReference type="InterPro" id="IPR014729">
    <property type="entry name" value="Rossmann-like_a/b/a_fold"/>
</dbReference>
<accession>A0A3M7PVB4</accession>
<dbReference type="SUPFAM" id="SSF88697">
    <property type="entry name" value="PUA domain-like"/>
    <property type="match status" value="1"/>
</dbReference>
<dbReference type="Gene3D" id="3.40.50.300">
    <property type="entry name" value="P-loop containing nucleotide triphosphate hydrolases"/>
    <property type="match status" value="1"/>
</dbReference>
<dbReference type="InterPro" id="IPR015421">
    <property type="entry name" value="PyrdxlP-dep_Trfase_major"/>
</dbReference>
<keyword evidence="6" id="KW-0808">Transferase</keyword>
<evidence type="ECO:0000313" key="6">
    <source>
        <dbReference type="EMBL" id="RNA03010.1"/>
    </source>
</evidence>
<dbReference type="InterPro" id="IPR025980">
    <property type="entry name" value="ATP-Sase_PUA-like_dom"/>
</dbReference>
<dbReference type="Proteomes" id="UP000276133">
    <property type="component" value="Unassembled WGS sequence"/>
</dbReference>
<dbReference type="PANTHER" id="PTHR30244">
    <property type="entry name" value="TRANSAMINASE"/>
    <property type="match status" value="1"/>
</dbReference>
<keyword evidence="7" id="KW-1185">Reference proteome</keyword>
<evidence type="ECO:0000313" key="7">
    <source>
        <dbReference type="Proteomes" id="UP000276133"/>
    </source>
</evidence>
<evidence type="ECO:0000259" key="4">
    <source>
        <dbReference type="Pfam" id="PF00150"/>
    </source>
</evidence>
<dbReference type="Gene3D" id="3.40.50.620">
    <property type="entry name" value="HUPs"/>
    <property type="match status" value="1"/>
</dbReference>
<dbReference type="InterPro" id="IPR015947">
    <property type="entry name" value="PUA-like_sf"/>
</dbReference>
<dbReference type="Gene3D" id="3.20.20.80">
    <property type="entry name" value="Glycosidases"/>
    <property type="match status" value="1"/>
</dbReference>
<dbReference type="Gene3D" id="3.90.1150.10">
    <property type="entry name" value="Aspartate Aminotransferase, domain 1"/>
    <property type="match status" value="1"/>
</dbReference>
<organism evidence="6 7">
    <name type="scientific">Brachionus plicatilis</name>
    <name type="common">Marine rotifer</name>
    <name type="synonym">Brachionus muelleri</name>
    <dbReference type="NCBI Taxonomy" id="10195"/>
    <lineage>
        <taxon>Eukaryota</taxon>
        <taxon>Metazoa</taxon>
        <taxon>Spiralia</taxon>
        <taxon>Gnathifera</taxon>
        <taxon>Rotifera</taxon>
        <taxon>Eurotatoria</taxon>
        <taxon>Monogononta</taxon>
        <taxon>Pseudotrocha</taxon>
        <taxon>Ploima</taxon>
        <taxon>Brachionidae</taxon>
        <taxon>Brachionus</taxon>
    </lineage>
</organism>
<protein>
    <submittedName>
        <fullName evidence="6">Aminotransferase</fullName>
    </submittedName>
</protein>
<evidence type="ECO:0000256" key="2">
    <source>
        <dbReference type="ARBA" id="ARBA00022801"/>
    </source>
</evidence>
<dbReference type="Pfam" id="PF00150">
    <property type="entry name" value="Cellulase"/>
    <property type="match status" value="1"/>
</dbReference>
<dbReference type="InterPro" id="IPR015424">
    <property type="entry name" value="PyrdxlP-dep_Trfase"/>
</dbReference>
<dbReference type="SUPFAM" id="SSF51445">
    <property type="entry name" value="(Trans)glycosidases"/>
    <property type="match status" value="1"/>
</dbReference>
<comment type="similarity">
    <text evidence="1">Belongs to the glycosyl hydrolase 5 (cellulase A) family.</text>
</comment>
<keyword evidence="6" id="KW-0032">Aminotransferase</keyword>
<dbReference type="InterPro" id="IPR001547">
    <property type="entry name" value="Glyco_hydro_5"/>
</dbReference>
<dbReference type="EMBL" id="REGN01008683">
    <property type="protein sequence ID" value="RNA03010.1"/>
    <property type="molecule type" value="Genomic_DNA"/>
</dbReference>
<dbReference type="SUPFAM" id="SSF53383">
    <property type="entry name" value="PLP-dependent transferases"/>
    <property type="match status" value="1"/>
</dbReference>
<evidence type="ECO:0000259" key="5">
    <source>
        <dbReference type="Pfam" id="PF14306"/>
    </source>
</evidence>
<proteinExistence type="inferred from homology"/>
<dbReference type="GO" id="GO:0008483">
    <property type="term" value="F:transaminase activity"/>
    <property type="evidence" value="ECO:0007669"/>
    <property type="project" value="UniProtKB-KW"/>
</dbReference>
<dbReference type="GO" id="GO:0000271">
    <property type="term" value="P:polysaccharide biosynthetic process"/>
    <property type="evidence" value="ECO:0007669"/>
    <property type="project" value="TreeGrafter"/>
</dbReference>
<dbReference type="InterPro" id="IPR027417">
    <property type="entry name" value="P-loop_NTPase"/>
</dbReference>
<feature type="domain" description="Glycoside hydrolase family 5" evidence="4">
    <location>
        <begin position="1753"/>
        <end position="1953"/>
    </location>
</feature>
<feature type="domain" description="ATP-sulfurylase PUA-like" evidence="5">
    <location>
        <begin position="22"/>
        <end position="118"/>
    </location>
</feature>
<dbReference type="GO" id="GO:0004553">
    <property type="term" value="F:hydrolase activity, hydrolyzing O-glycosyl compounds"/>
    <property type="evidence" value="ECO:0007669"/>
    <property type="project" value="InterPro"/>
</dbReference>
<dbReference type="InterPro" id="IPR015422">
    <property type="entry name" value="PyrdxlP-dep_Trfase_small"/>
</dbReference>
<dbReference type="InterPro" id="IPR029063">
    <property type="entry name" value="SAM-dependent_MTases_sf"/>
</dbReference>
<dbReference type="PROSITE" id="PS00659">
    <property type="entry name" value="GLYCOSYL_HYDROL_F5"/>
    <property type="match status" value="1"/>
</dbReference>
<evidence type="ECO:0000256" key="1">
    <source>
        <dbReference type="ARBA" id="ARBA00005641"/>
    </source>
</evidence>
<gene>
    <name evidence="6" type="ORF">BpHYR1_014591</name>
</gene>
<keyword evidence="2" id="KW-0378">Hydrolase</keyword>
<dbReference type="OrthoDB" id="408512at2759"/>
<dbReference type="Gene3D" id="3.40.640.10">
    <property type="entry name" value="Type I PLP-dependent aspartate aminotransferase-like (Major domain)"/>
    <property type="match status" value="1"/>
</dbReference>
<dbReference type="STRING" id="10195.A0A3M7PVB4"/>
<dbReference type="Gene3D" id="3.10.400.10">
    <property type="entry name" value="Sulfate adenylyltransferase"/>
    <property type="match status" value="1"/>
</dbReference>
<dbReference type="InterPro" id="IPR017853">
    <property type="entry name" value="GH"/>
</dbReference>
<dbReference type="Pfam" id="PF14306">
    <property type="entry name" value="PUA_2"/>
    <property type="match status" value="1"/>
</dbReference>
<dbReference type="GO" id="GO:0000272">
    <property type="term" value="P:polysaccharide catabolic process"/>
    <property type="evidence" value="ECO:0007669"/>
    <property type="project" value="InterPro"/>
</dbReference>
<dbReference type="PANTHER" id="PTHR30244:SF34">
    <property type="entry name" value="DTDP-4-AMINO-4,6-DIDEOXYGALACTOSE TRANSAMINASE"/>
    <property type="match status" value="1"/>
</dbReference>
<dbReference type="Gene3D" id="3.40.50.150">
    <property type="entry name" value="Vaccinia Virus protein VP39"/>
    <property type="match status" value="1"/>
</dbReference>
<name>A0A3M7PVB4_BRAPC</name>
<comment type="caution">
    <text evidence="6">The sequence shown here is derived from an EMBL/GenBank/DDBJ whole genome shotgun (WGS) entry which is preliminary data.</text>
</comment>
<sequence>MSDISKLETVFKNSNVQPEDLVYKIYLNLNDLKLVKILSEQWAFPLKGFMNENEYFQSLFFKYLKINGKIYNQPIPIVLSFSEQNENNLINRIKKISLMFDQKNIGFMDKVSFFQTHDEFNQLESEWLIGGDLLVSEKIKFNDGLDEYRYSLGELKNQFKILNADVVFAFCCSNPIDSSCGLFIRQFKIDLIQKGYKNPIFLLFNLDNDRRGKSFPASIILEQQSAIFESIDLKFIATLIPSPVEVDKKITELQWVLKVLINIGVSYFILSDEKNSNDALKLVKMAPGLEDIQITPYFVNKSIQIDSLENFLNENRKNSSEIMNQKAWEILENYSKNLFIDSDMSKTSNINEKKFVLVANARSGSTYLASLLRCHYQVGMKSELLNESIKIEPENIFSYLNKSLVSCNKPIVGFKVLNDQIPLRNIKSDDLLRSINAKFAIILWRQHVLDTFVSLKIAEISNNWYKSKYAKHIHHEIELEESQIWSYYGAQMEAWRLVAKYWPIEVEPYFLTYEDFVKNPILETKKALAYMMLDPEDQDYESDSDKMNPKTLPEKVINWNQLSDKVKSLRMNVREIFEQELFKTLKLNNNKINFLPEREPRSPKGIIYRVSEPFISEKSVKYINQSLSEKSISSASPWPRILASKLKDLYQVATAFPCSNGFTALVLALQLAGIKPNDQVVCPSFTMIAVANSIHYLNATPIFVDNADLSYNPDWNTIEKKINPNTKAVIICHTLGVPIEYNKLKTITSECKKRNIFLIEDISECVGVKIKIDDEKAMFLGSFGDLACASLYANKIINCGDGGFVLSKCYSDQTKLESFVNHGFTNSYHFVHFKPSINGKINGMAAAFALGSFESLDFIIEKRKHLTNLYRTELSRIKCIKTIPKCGDVDTAWVFGIECPDKHTRNALRKHLMNFGIETRDYFFPLHLQPAFSAFYDQNSAFPNCERLGSVGFYLPTYTDLKDSEAKYIISKVYDFFRIPYSVSFDSISKTNDSFLAVEFNAKSLDLNVRKMDPWGNLNALPKFNIFNKAISIKQKMDDFFNKNNLVEPWYLLDELNVLLKNAKNYPQINEYFEPCVKYLKDEICIECSSESPWLNQVYDSTNLELIPTTTDSEILKLLYWLVKDNLPRNVLELGCWLGHATLLMANAHNDTKIYAVDNFCWQYWMNHYVDDNEISLNIRQSFEKIFIKNTKKRQEQIITVRWPISINDSDELEKYWLKLRRLFIPEKTLIVLNGVDQSLIRFINSYRHELQVLFRPKIYSERKLNFLNFNEFDHLHNNVFKKCIDLLKENYHDDNADVYFIPAVEVTVCDNPQVLNKHKWIGIIHSCIQNCDHFYVPDLEKLCSEKFDHLMKNCIGLFTLTTQQADYLKQCLKYKIPIQRLIYPFILDEKTKINHTVPNEVINLTLVGNFARDFDFFLKVKTNSLKIKKISLAPAQKSRKKIEHFNNTNKNKIEIIEHLNGEQYEKLLEKSVIFLALKHQGAANTIILEFVPNISSCTEYIGNDYPLLYEPNKFDLSQVITSENIKNSIFYLKNIDKSKLSTQSFLYNFSNGIVLKSLPPHNPQLFEQFDISVCVCSFKRTHNLELILENLWSQQNFELKYEIIVWNNNYSRMNLLKNIKTYPNDVICSRGHIFLPHKINLLNPEEVWQDYENLRFIADEKESQSIHFVHADTCLIPREALNECCSVSMSDQGFNLVDDYWMSYVLNGIFRRNLRKLKVTAANDIFERTEDSDTVGLALHTLITLDGRLATAEIWASICKKIGKYKNVIGYDLINEPFTQKDTDLCTHNLPLNKNIDEVEAVVQRYKNIAIELRKYDLETPIVLEPTFWSSLEMLDLLVECLEKDDYFLNDNNIMLSIHFYEPKNLTFYSNNYVFPGYIPKYFKKPNETEYWNEEKMREIIQSQIGERTQKGFKVLVGEFGIRRNVEGAENYLRCGLDAFNQLNVPVFIFSFRDPFCHKMNYEFGPDDNNRTRLLENENNLFCSLREMIKKINY</sequence>
<dbReference type="Pfam" id="PF01041">
    <property type="entry name" value="DegT_DnrJ_EryC1"/>
    <property type="match status" value="1"/>
</dbReference>
<reference evidence="6 7" key="1">
    <citation type="journal article" date="2018" name="Sci. Rep.">
        <title>Genomic signatures of local adaptation to the degree of environmental predictability in rotifers.</title>
        <authorList>
            <person name="Franch-Gras L."/>
            <person name="Hahn C."/>
            <person name="Garcia-Roger E.M."/>
            <person name="Carmona M.J."/>
            <person name="Serra M."/>
            <person name="Gomez A."/>
        </authorList>
    </citation>
    <scope>NUCLEOTIDE SEQUENCE [LARGE SCALE GENOMIC DNA]</scope>
    <source>
        <strain evidence="6">HYR1</strain>
    </source>
</reference>
<dbReference type="SUPFAM" id="SSF52540">
    <property type="entry name" value="P-loop containing nucleoside triphosphate hydrolases"/>
    <property type="match status" value="1"/>
</dbReference>
<dbReference type="GO" id="GO:0030170">
    <property type="term" value="F:pyridoxal phosphate binding"/>
    <property type="evidence" value="ECO:0007669"/>
    <property type="project" value="TreeGrafter"/>
</dbReference>
<keyword evidence="3" id="KW-0326">Glycosidase</keyword>
<evidence type="ECO:0000256" key="3">
    <source>
        <dbReference type="ARBA" id="ARBA00023295"/>
    </source>
</evidence>
<dbReference type="InterPro" id="IPR000653">
    <property type="entry name" value="DegT/StrS_aminotransferase"/>
</dbReference>